<keyword evidence="1" id="KW-0677">Repeat</keyword>
<dbReference type="Proteomes" id="UP000886595">
    <property type="component" value="Unassembled WGS sequence"/>
</dbReference>
<feature type="domain" description="EF-hand" evidence="3">
    <location>
        <begin position="1"/>
        <end position="22"/>
    </location>
</feature>
<evidence type="ECO:0000313" key="4">
    <source>
        <dbReference type="EMBL" id="KAG2319772.1"/>
    </source>
</evidence>
<dbReference type="CDD" id="cd00051">
    <property type="entry name" value="EFh"/>
    <property type="match status" value="1"/>
</dbReference>
<dbReference type="PROSITE" id="PS50222">
    <property type="entry name" value="EF_HAND_2"/>
    <property type="match status" value="3"/>
</dbReference>
<dbReference type="InterPro" id="IPR002048">
    <property type="entry name" value="EF_hand_dom"/>
</dbReference>
<dbReference type="PANTHER" id="PTHR23050">
    <property type="entry name" value="CALCIUM BINDING PROTEIN"/>
    <property type="match status" value="1"/>
</dbReference>
<evidence type="ECO:0000256" key="1">
    <source>
        <dbReference type="ARBA" id="ARBA00022737"/>
    </source>
</evidence>
<evidence type="ECO:0000256" key="2">
    <source>
        <dbReference type="ARBA" id="ARBA00022837"/>
    </source>
</evidence>
<dbReference type="PROSITE" id="PS00018">
    <property type="entry name" value="EF_HAND_1"/>
    <property type="match status" value="1"/>
</dbReference>
<dbReference type="InterPro" id="IPR018247">
    <property type="entry name" value="EF_Hand_1_Ca_BS"/>
</dbReference>
<comment type="caution">
    <text evidence="4">The sequence shown here is derived from an EMBL/GenBank/DDBJ whole genome shotgun (WGS) entry which is preliminary data.</text>
</comment>
<organism evidence="4 5">
    <name type="scientific">Brassica carinata</name>
    <name type="common">Ethiopian mustard</name>
    <name type="synonym">Abyssinian cabbage</name>
    <dbReference type="NCBI Taxonomy" id="52824"/>
    <lineage>
        <taxon>Eukaryota</taxon>
        <taxon>Viridiplantae</taxon>
        <taxon>Streptophyta</taxon>
        <taxon>Embryophyta</taxon>
        <taxon>Tracheophyta</taxon>
        <taxon>Spermatophyta</taxon>
        <taxon>Magnoliopsida</taxon>
        <taxon>eudicotyledons</taxon>
        <taxon>Gunneridae</taxon>
        <taxon>Pentapetalae</taxon>
        <taxon>rosids</taxon>
        <taxon>malvids</taxon>
        <taxon>Brassicales</taxon>
        <taxon>Brassicaceae</taxon>
        <taxon>Brassiceae</taxon>
        <taxon>Brassica</taxon>
    </lineage>
</organism>
<feature type="domain" description="EF-hand" evidence="3">
    <location>
        <begin position="43"/>
        <end position="78"/>
    </location>
</feature>
<dbReference type="OrthoDB" id="26525at2759"/>
<evidence type="ECO:0000259" key="3">
    <source>
        <dbReference type="PROSITE" id="PS50222"/>
    </source>
</evidence>
<sequence>MDGDGSLTILELAALLRSLGPKPSGEQIHVLLASMDSNSNGFVDSEQLHDIFKSFDRDGNGITSAVELAGAMAKMGQPMTYRELIEMIKEADTNGDRVISLGEFASIMAKSTVDYFGLKNQFMIIQFFLIRLIER</sequence>
<dbReference type="EMBL" id="JAAMPC010000003">
    <property type="protein sequence ID" value="KAG2319772.1"/>
    <property type="molecule type" value="Genomic_DNA"/>
</dbReference>
<dbReference type="FunFam" id="1.10.238.10:FF:000003">
    <property type="entry name" value="Calmodulin A"/>
    <property type="match status" value="1"/>
</dbReference>
<dbReference type="GO" id="GO:0005509">
    <property type="term" value="F:calcium ion binding"/>
    <property type="evidence" value="ECO:0007669"/>
    <property type="project" value="InterPro"/>
</dbReference>
<dbReference type="SMART" id="SM00054">
    <property type="entry name" value="EFh"/>
    <property type="match status" value="2"/>
</dbReference>
<dbReference type="AlphaFoldDB" id="A0A8X7VYP3"/>
<protein>
    <recommendedName>
        <fullName evidence="3">EF-hand domain-containing protein</fullName>
    </recommendedName>
</protein>
<dbReference type="Gene3D" id="1.10.238.10">
    <property type="entry name" value="EF-hand"/>
    <property type="match status" value="2"/>
</dbReference>
<dbReference type="InterPro" id="IPR050145">
    <property type="entry name" value="Centrin_CML-like"/>
</dbReference>
<keyword evidence="5" id="KW-1185">Reference proteome</keyword>
<proteinExistence type="predicted"/>
<keyword evidence="2" id="KW-0106">Calcium</keyword>
<reference evidence="4 5" key="1">
    <citation type="submission" date="2020-02" db="EMBL/GenBank/DDBJ databases">
        <authorList>
            <person name="Ma Q."/>
            <person name="Huang Y."/>
            <person name="Song X."/>
            <person name="Pei D."/>
        </authorList>
    </citation>
    <scope>NUCLEOTIDE SEQUENCE [LARGE SCALE GENOMIC DNA]</scope>
    <source>
        <strain evidence="4">Sxm20200214</strain>
        <tissue evidence="4">Leaf</tissue>
    </source>
</reference>
<feature type="domain" description="EF-hand" evidence="3">
    <location>
        <begin position="79"/>
        <end position="114"/>
    </location>
</feature>
<dbReference type="Pfam" id="PF13499">
    <property type="entry name" value="EF-hand_7"/>
    <property type="match status" value="1"/>
</dbReference>
<accession>A0A8X7VYP3</accession>
<dbReference type="SUPFAM" id="SSF47473">
    <property type="entry name" value="EF-hand"/>
    <property type="match status" value="1"/>
</dbReference>
<name>A0A8X7VYP3_BRACI</name>
<dbReference type="InterPro" id="IPR011992">
    <property type="entry name" value="EF-hand-dom_pair"/>
</dbReference>
<evidence type="ECO:0000313" key="5">
    <source>
        <dbReference type="Proteomes" id="UP000886595"/>
    </source>
</evidence>
<gene>
    <name evidence="4" type="ORF">Bca52824_012985</name>
</gene>